<protein>
    <submittedName>
        <fullName evidence="2">Uncharacterized protein</fullName>
    </submittedName>
</protein>
<name>A0A0E9QAE3_ANGAN</name>
<keyword evidence="1" id="KW-0472">Membrane</keyword>
<accession>A0A0E9QAE3</accession>
<evidence type="ECO:0000256" key="1">
    <source>
        <dbReference type="SAM" id="Phobius"/>
    </source>
</evidence>
<dbReference type="EMBL" id="GBXM01095075">
    <property type="protein sequence ID" value="JAH13502.1"/>
    <property type="molecule type" value="Transcribed_RNA"/>
</dbReference>
<keyword evidence="1" id="KW-1133">Transmembrane helix</keyword>
<reference evidence="2" key="2">
    <citation type="journal article" date="2015" name="Fish Shellfish Immunol.">
        <title>Early steps in the European eel (Anguilla anguilla)-Vibrio vulnificus interaction in the gills: Role of the RtxA13 toxin.</title>
        <authorList>
            <person name="Callol A."/>
            <person name="Pajuelo D."/>
            <person name="Ebbesson L."/>
            <person name="Teles M."/>
            <person name="MacKenzie S."/>
            <person name="Amaro C."/>
        </authorList>
    </citation>
    <scope>NUCLEOTIDE SEQUENCE</scope>
</reference>
<evidence type="ECO:0000313" key="2">
    <source>
        <dbReference type="EMBL" id="JAH13502.1"/>
    </source>
</evidence>
<reference evidence="2" key="1">
    <citation type="submission" date="2014-11" db="EMBL/GenBank/DDBJ databases">
        <authorList>
            <person name="Amaro Gonzalez C."/>
        </authorList>
    </citation>
    <scope>NUCLEOTIDE SEQUENCE</scope>
</reference>
<dbReference type="AlphaFoldDB" id="A0A0E9QAE3"/>
<sequence>MIGLCLERMFSALLRCSPEMFIIVCPGSDGSIAAFLEVHLLLLVPLLLFLLFKT</sequence>
<organism evidence="2">
    <name type="scientific">Anguilla anguilla</name>
    <name type="common">European freshwater eel</name>
    <name type="synonym">Muraena anguilla</name>
    <dbReference type="NCBI Taxonomy" id="7936"/>
    <lineage>
        <taxon>Eukaryota</taxon>
        <taxon>Metazoa</taxon>
        <taxon>Chordata</taxon>
        <taxon>Craniata</taxon>
        <taxon>Vertebrata</taxon>
        <taxon>Euteleostomi</taxon>
        <taxon>Actinopterygii</taxon>
        <taxon>Neopterygii</taxon>
        <taxon>Teleostei</taxon>
        <taxon>Anguilliformes</taxon>
        <taxon>Anguillidae</taxon>
        <taxon>Anguilla</taxon>
    </lineage>
</organism>
<feature type="transmembrane region" description="Helical" evidence="1">
    <location>
        <begin position="32"/>
        <end position="52"/>
    </location>
</feature>
<keyword evidence="1" id="KW-0812">Transmembrane</keyword>
<proteinExistence type="predicted"/>